<dbReference type="PANTHER" id="PTHR33989:SF4">
    <property type="entry name" value="PTS SYSTEM N,N'-DIACETYLCHITOBIOSE-SPECIFIC EIIC COMPONENT"/>
    <property type="match status" value="1"/>
</dbReference>
<feature type="transmembrane region" description="Helical" evidence="9">
    <location>
        <begin position="404"/>
        <end position="427"/>
    </location>
</feature>
<comment type="function">
    <text evidence="8">The phosphoenolpyruvate-dependent sugar phosphotransferase system (PTS), a major carbohydrate active -transport system, catalyzes the phosphorylation of incoming sugar substrates concomitant with their translocation across the cell membrane.</text>
</comment>
<evidence type="ECO:0000313" key="11">
    <source>
        <dbReference type="EMBL" id="WAT25531.1"/>
    </source>
</evidence>
<feature type="transmembrane region" description="Helical" evidence="9">
    <location>
        <begin position="367"/>
        <end position="384"/>
    </location>
</feature>
<dbReference type="PROSITE" id="PS51105">
    <property type="entry name" value="PTS_EIIC_TYPE_3"/>
    <property type="match status" value="1"/>
</dbReference>
<evidence type="ECO:0000259" key="10">
    <source>
        <dbReference type="PROSITE" id="PS51105"/>
    </source>
</evidence>
<dbReference type="InterPro" id="IPR003352">
    <property type="entry name" value="PTS_EIIC"/>
</dbReference>
<evidence type="ECO:0000256" key="3">
    <source>
        <dbReference type="ARBA" id="ARBA00022475"/>
    </source>
</evidence>
<keyword evidence="7 8" id="KW-0472">Membrane</keyword>
<dbReference type="EMBL" id="CP114063">
    <property type="protein sequence ID" value="WAT25531.1"/>
    <property type="molecule type" value="Genomic_DNA"/>
</dbReference>
<feature type="transmembrane region" description="Helical" evidence="9">
    <location>
        <begin position="229"/>
        <end position="251"/>
    </location>
</feature>
<feature type="transmembrane region" description="Helical" evidence="9">
    <location>
        <begin position="297"/>
        <end position="318"/>
    </location>
</feature>
<evidence type="ECO:0000256" key="4">
    <source>
        <dbReference type="ARBA" id="ARBA00022597"/>
    </source>
</evidence>
<gene>
    <name evidence="11" type="ORF">OZ415_09340</name>
</gene>
<accession>A0AA47GAT0</accession>
<feature type="transmembrane region" description="Helical" evidence="9">
    <location>
        <begin position="77"/>
        <end position="103"/>
    </location>
</feature>
<comment type="subcellular location">
    <subcellularLocation>
        <location evidence="1">Cell membrane</location>
        <topology evidence="1">Multi-pass membrane protein</topology>
    </subcellularLocation>
</comment>
<keyword evidence="3 8" id="KW-1003">Cell membrane</keyword>
<evidence type="ECO:0000256" key="5">
    <source>
        <dbReference type="ARBA" id="ARBA00022692"/>
    </source>
</evidence>
<evidence type="ECO:0000256" key="7">
    <source>
        <dbReference type="ARBA" id="ARBA00023136"/>
    </source>
</evidence>
<evidence type="ECO:0000256" key="8">
    <source>
        <dbReference type="PIRNR" id="PIRNR006351"/>
    </source>
</evidence>
<sequence length="440" mass="47587">MENFTGMIDRFLVPVASKLNNQRHVAAVRDAFMYIFPLTIASSIVILINNLFFSPDGFIARVLRLENFFPNLSEAQAVLASAANGTIGIMALFIAFTVAYLLAKENEGDELLTGLTSLSVFMIMYPAPFASDTVNAVETTYLGAQGLFVAIIISCIIGEFLPKLASTKKLQVKMPELVPPAVSRSFSAMIPMVLVIMGASILNYIILRFAPGGLNELIYSTIQTPLRNLGGNIFGVLLIALIQSILWIVGIHGPNTLNAIRSAIFTEADQMNLLFINEGGSLNDVPYKETWVMLNDAFANMGGSGMTLGLIIAIFIASKRSDYREIAKVSFVPGLFNINEPLIFGLPIVLNPILAIPFILTPIVNILIGYLATVVLQIIPPVAIGVPWTTPGPLIPFLGTGGNFLALLIGLICLVVSILIYLPFVIASNRAADKELLIQK</sequence>
<dbReference type="GO" id="GO:1902815">
    <property type="term" value="P:N,N'-diacetylchitobiose import"/>
    <property type="evidence" value="ECO:0007669"/>
    <property type="project" value="TreeGrafter"/>
</dbReference>
<dbReference type="PIRSF" id="PIRSF006351">
    <property type="entry name" value="PTS_EIIC-Cellobiose"/>
    <property type="match status" value="1"/>
</dbReference>
<keyword evidence="6 9" id="KW-1133">Transmembrane helix</keyword>
<proteinExistence type="predicted"/>
<dbReference type="PANTHER" id="PTHR33989">
    <property type="match status" value="1"/>
</dbReference>
<dbReference type="RefSeq" id="WP_269105622.1">
    <property type="nucleotide sequence ID" value="NZ_CP114063.1"/>
</dbReference>
<name>A0AA47GAT0_9LACT</name>
<evidence type="ECO:0000256" key="6">
    <source>
        <dbReference type="ARBA" id="ARBA00022989"/>
    </source>
</evidence>
<feature type="transmembrane region" description="Helical" evidence="9">
    <location>
        <begin position="31"/>
        <end position="53"/>
    </location>
</feature>
<feature type="transmembrane region" description="Helical" evidence="9">
    <location>
        <begin position="147"/>
        <end position="165"/>
    </location>
</feature>
<dbReference type="GO" id="GO:0009401">
    <property type="term" value="P:phosphoenolpyruvate-dependent sugar phosphotransferase system"/>
    <property type="evidence" value="ECO:0007669"/>
    <property type="project" value="InterPro"/>
</dbReference>
<feature type="domain" description="PTS EIIC type-3" evidence="10">
    <location>
        <begin position="8"/>
        <end position="424"/>
    </location>
</feature>
<dbReference type="InterPro" id="IPR004796">
    <property type="entry name" value="PTS_IIC_cello"/>
</dbReference>
<dbReference type="NCBIfam" id="TIGR00410">
    <property type="entry name" value="lacE"/>
    <property type="match status" value="1"/>
</dbReference>
<evidence type="ECO:0000256" key="1">
    <source>
        <dbReference type="ARBA" id="ARBA00004651"/>
    </source>
</evidence>
<dbReference type="InterPro" id="IPR004501">
    <property type="entry name" value="PTS_EIIC_3"/>
</dbReference>
<feature type="transmembrane region" description="Helical" evidence="9">
    <location>
        <begin position="186"/>
        <end position="209"/>
    </location>
</feature>
<keyword evidence="2 8" id="KW-0813">Transport</keyword>
<evidence type="ECO:0000313" key="12">
    <source>
        <dbReference type="Proteomes" id="UP001164714"/>
    </source>
</evidence>
<dbReference type="AlphaFoldDB" id="A0AA47GAT0"/>
<keyword evidence="4 8" id="KW-0762">Sugar transport</keyword>
<organism evidence="11 12">
    <name type="scientific">Aerococcus urinaeequi</name>
    <dbReference type="NCBI Taxonomy" id="51665"/>
    <lineage>
        <taxon>Bacteria</taxon>
        <taxon>Bacillati</taxon>
        <taxon>Bacillota</taxon>
        <taxon>Bacilli</taxon>
        <taxon>Lactobacillales</taxon>
        <taxon>Aerococcaceae</taxon>
        <taxon>Aerococcus</taxon>
    </lineage>
</organism>
<dbReference type="Pfam" id="PF02378">
    <property type="entry name" value="PTS_EIIC"/>
    <property type="match status" value="1"/>
</dbReference>
<dbReference type="GO" id="GO:0005886">
    <property type="term" value="C:plasma membrane"/>
    <property type="evidence" value="ECO:0007669"/>
    <property type="project" value="UniProtKB-SubCell"/>
</dbReference>
<keyword evidence="5 9" id="KW-0812">Transmembrane</keyword>
<evidence type="ECO:0000256" key="2">
    <source>
        <dbReference type="ARBA" id="ARBA00022448"/>
    </source>
</evidence>
<protein>
    <recommendedName>
        <fullName evidence="8">Permease IIC component</fullName>
    </recommendedName>
</protein>
<dbReference type="InterPro" id="IPR051088">
    <property type="entry name" value="PTS_Sugar-EIIC/EIIB"/>
</dbReference>
<evidence type="ECO:0000256" key="9">
    <source>
        <dbReference type="SAM" id="Phobius"/>
    </source>
</evidence>
<feature type="transmembrane region" description="Helical" evidence="9">
    <location>
        <begin position="338"/>
        <end position="360"/>
    </location>
</feature>
<reference evidence="11" key="1">
    <citation type="submission" date="2022-12" db="EMBL/GenBank/DDBJ databases">
        <title>Whole genome sequence analysis of a duck derived balloon bacteium Aerococcus urinaeequi henan2020.</title>
        <authorList>
            <person name="Zhang H."/>
            <person name="Qiao H.X."/>
            <person name="Bian C.Z."/>
            <person name="Shu J.C."/>
        </authorList>
    </citation>
    <scope>NUCLEOTIDE SEQUENCE</scope>
    <source>
        <strain evidence="11">2020-HN-1</strain>
    </source>
</reference>
<dbReference type="GO" id="GO:0008982">
    <property type="term" value="F:protein-N(PI)-phosphohistidine-sugar phosphotransferase activity"/>
    <property type="evidence" value="ECO:0007669"/>
    <property type="project" value="UniProtKB-UniRule"/>
</dbReference>
<feature type="transmembrane region" description="Helical" evidence="9">
    <location>
        <begin position="110"/>
        <end position="127"/>
    </location>
</feature>
<dbReference type="Proteomes" id="UP001164714">
    <property type="component" value="Chromosome"/>
</dbReference>